<dbReference type="SUPFAM" id="SSF46565">
    <property type="entry name" value="Chaperone J-domain"/>
    <property type="match status" value="2"/>
</dbReference>
<keyword evidence="1" id="KW-0472">Membrane</keyword>
<dbReference type="GO" id="GO:0005634">
    <property type="term" value="C:nucleus"/>
    <property type="evidence" value="ECO:0007669"/>
    <property type="project" value="TreeGrafter"/>
</dbReference>
<dbReference type="Gene3D" id="1.10.287.110">
    <property type="entry name" value="DnaJ domain"/>
    <property type="match status" value="1"/>
</dbReference>
<keyword evidence="4" id="KW-1185">Reference proteome</keyword>
<dbReference type="PANTHER" id="PTHR43948:SF21">
    <property type="entry name" value="DNAJ DOMAIN-CONTAINING PROTEIN"/>
    <property type="match status" value="1"/>
</dbReference>
<dbReference type="GO" id="GO:0005737">
    <property type="term" value="C:cytoplasm"/>
    <property type="evidence" value="ECO:0007669"/>
    <property type="project" value="TreeGrafter"/>
</dbReference>
<feature type="domain" description="J" evidence="2">
    <location>
        <begin position="7"/>
        <end position="106"/>
    </location>
</feature>
<dbReference type="FunCoup" id="A0A409VM83">
    <property type="interactions" value="169"/>
</dbReference>
<dbReference type="GO" id="GO:0051082">
    <property type="term" value="F:unfolded protein binding"/>
    <property type="evidence" value="ECO:0007669"/>
    <property type="project" value="TreeGrafter"/>
</dbReference>
<organism evidence="3 4">
    <name type="scientific">Panaeolus cyanescens</name>
    <dbReference type="NCBI Taxonomy" id="181874"/>
    <lineage>
        <taxon>Eukaryota</taxon>
        <taxon>Fungi</taxon>
        <taxon>Dikarya</taxon>
        <taxon>Basidiomycota</taxon>
        <taxon>Agaricomycotina</taxon>
        <taxon>Agaricomycetes</taxon>
        <taxon>Agaricomycetidae</taxon>
        <taxon>Agaricales</taxon>
        <taxon>Agaricineae</taxon>
        <taxon>Galeropsidaceae</taxon>
        <taxon>Panaeolus</taxon>
    </lineage>
</organism>
<dbReference type="AlphaFoldDB" id="A0A409VM83"/>
<evidence type="ECO:0000259" key="2">
    <source>
        <dbReference type="PROSITE" id="PS50076"/>
    </source>
</evidence>
<dbReference type="InterPro" id="IPR036869">
    <property type="entry name" value="J_dom_sf"/>
</dbReference>
<dbReference type="OrthoDB" id="442087at2759"/>
<comment type="caution">
    <text evidence="3">The sequence shown here is derived from an EMBL/GenBank/DDBJ whole genome shotgun (WGS) entry which is preliminary data.</text>
</comment>
<gene>
    <name evidence="3" type="ORF">CVT24_011541</name>
</gene>
<evidence type="ECO:0000256" key="1">
    <source>
        <dbReference type="SAM" id="Phobius"/>
    </source>
</evidence>
<proteinExistence type="predicted"/>
<sequence>MPETFPDYYKILNISPEATSEDVRQAYRKESLKSVNTVFELDDNNHLTISNSHREISGASAVCISSMIEGQETHDPINSSSSTQAVADAYYVLSDPQRRKEYDQVYRLRSDRTTSPNASAGFFGMFNNASSSSRGTGQPDANGIFADVFDELLRPEVERRVPWWSWLGAVCGAGLGFIIANLPGLMLGAVAGNRLGAIRDAKGRSVAAVFNDLGGQQKAEVRIIRLSAQMFLFDKLSRS</sequence>
<name>A0A409VM83_9AGAR</name>
<dbReference type="PRINTS" id="PR00625">
    <property type="entry name" value="JDOMAIN"/>
</dbReference>
<accession>A0A409VM83</accession>
<dbReference type="GO" id="GO:0051087">
    <property type="term" value="F:protein-folding chaperone binding"/>
    <property type="evidence" value="ECO:0007669"/>
    <property type="project" value="TreeGrafter"/>
</dbReference>
<dbReference type="InParanoid" id="A0A409VM83"/>
<dbReference type="GO" id="GO:0044183">
    <property type="term" value="F:protein folding chaperone"/>
    <property type="evidence" value="ECO:0007669"/>
    <property type="project" value="TreeGrafter"/>
</dbReference>
<dbReference type="PROSITE" id="PS50076">
    <property type="entry name" value="DNAJ_2"/>
    <property type="match status" value="1"/>
</dbReference>
<evidence type="ECO:0000313" key="3">
    <source>
        <dbReference type="EMBL" id="PPQ67358.1"/>
    </source>
</evidence>
<feature type="transmembrane region" description="Helical" evidence="1">
    <location>
        <begin position="163"/>
        <end position="190"/>
    </location>
</feature>
<evidence type="ECO:0000313" key="4">
    <source>
        <dbReference type="Proteomes" id="UP000284842"/>
    </source>
</evidence>
<dbReference type="STRING" id="181874.A0A409VM83"/>
<reference evidence="3 4" key="1">
    <citation type="journal article" date="2018" name="Evol. Lett.">
        <title>Horizontal gene cluster transfer increased hallucinogenic mushroom diversity.</title>
        <authorList>
            <person name="Reynolds H.T."/>
            <person name="Vijayakumar V."/>
            <person name="Gluck-Thaler E."/>
            <person name="Korotkin H.B."/>
            <person name="Matheny P.B."/>
            <person name="Slot J.C."/>
        </authorList>
    </citation>
    <scope>NUCLEOTIDE SEQUENCE [LARGE SCALE GENOMIC DNA]</scope>
    <source>
        <strain evidence="3 4">2629</strain>
    </source>
</reference>
<keyword evidence="1" id="KW-0812">Transmembrane</keyword>
<protein>
    <recommendedName>
        <fullName evidence="2">J domain-containing protein</fullName>
    </recommendedName>
</protein>
<dbReference type="PANTHER" id="PTHR43948">
    <property type="entry name" value="DNAJ HOMOLOG SUBFAMILY B"/>
    <property type="match status" value="1"/>
</dbReference>
<dbReference type="CDD" id="cd06257">
    <property type="entry name" value="DnaJ"/>
    <property type="match status" value="1"/>
</dbReference>
<dbReference type="Proteomes" id="UP000284842">
    <property type="component" value="Unassembled WGS sequence"/>
</dbReference>
<dbReference type="InterPro" id="IPR001623">
    <property type="entry name" value="DnaJ_domain"/>
</dbReference>
<keyword evidence="1" id="KW-1133">Transmembrane helix</keyword>
<dbReference type="EMBL" id="NHTK01006025">
    <property type="protein sequence ID" value="PPQ67358.1"/>
    <property type="molecule type" value="Genomic_DNA"/>
</dbReference>